<dbReference type="RefSeq" id="WP_200243950.1">
    <property type="nucleotide sequence ID" value="NZ_NRRY01000017.1"/>
</dbReference>
<evidence type="ECO:0000313" key="2">
    <source>
        <dbReference type="EMBL" id="MBK1619046.1"/>
    </source>
</evidence>
<evidence type="ECO:0000313" key="3">
    <source>
        <dbReference type="Proteomes" id="UP001138768"/>
    </source>
</evidence>
<gene>
    <name evidence="2" type="ORF">CKO42_11510</name>
</gene>
<dbReference type="SUPFAM" id="SSF54523">
    <property type="entry name" value="Pili subunits"/>
    <property type="match status" value="1"/>
</dbReference>
<dbReference type="AlphaFoldDB" id="A0A9X0W916"/>
<dbReference type="Pfam" id="PF07963">
    <property type="entry name" value="N_methyl"/>
    <property type="match status" value="1"/>
</dbReference>
<keyword evidence="1" id="KW-0812">Transmembrane</keyword>
<keyword evidence="1" id="KW-0472">Membrane</keyword>
<accession>A0A9X0W916</accession>
<keyword evidence="3" id="KW-1185">Reference proteome</keyword>
<dbReference type="PROSITE" id="PS00409">
    <property type="entry name" value="PROKAR_NTER_METHYL"/>
    <property type="match status" value="1"/>
</dbReference>
<keyword evidence="1" id="KW-1133">Transmembrane helix</keyword>
<protein>
    <recommendedName>
        <fullName evidence="4">Prepilin-type N-terminal cleavage/methylation domain-containing protein</fullName>
    </recommendedName>
</protein>
<reference evidence="2 3" key="1">
    <citation type="journal article" date="2020" name="Microorganisms">
        <title>Osmotic Adaptation and Compatible Solute Biosynthesis of Phototrophic Bacteria as Revealed from Genome Analyses.</title>
        <authorList>
            <person name="Imhoff J.F."/>
            <person name="Rahn T."/>
            <person name="Kunzel S."/>
            <person name="Keller A."/>
            <person name="Neulinger S.C."/>
        </authorList>
    </citation>
    <scope>NUCLEOTIDE SEQUENCE [LARGE SCALE GENOMIC DNA]</scope>
    <source>
        <strain evidence="2 3">DSM 25653</strain>
    </source>
</reference>
<evidence type="ECO:0000256" key="1">
    <source>
        <dbReference type="SAM" id="Phobius"/>
    </source>
</evidence>
<dbReference type="GO" id="GO:0043683">
    <property type="term" value="P:type IV pilus assembly"/>
    <property type="evidence" value="ECO:0007669"/>
    <property type="project" value="InterPro"/>
</dbReference>
<dbReference type="Pfam" id="PF16732">
    <property type="entry name" value="ComP_DUS"/>
    <property type="match status" value="1"/>
</dbReference>
<dbReference type="PANTHER" id="PTHR30093:SF47">
    <property type="entry name" value="TYPE IV PILUS NON-CORE MINOR PILIN PILE"/>
    <property type="match status" value="1"/>
</dbReference>
<name>A0A9X0W916_9GAMM</name>
<sequence length="151" mass="15837">MAKKFAVRDQGFTLIETMIVVALIGILTAIAIPSYQSYILKARRADGQAAIGRVLIEQEKYRTGHTIYSSNLSQVGFSAGVGGSYLSSDGHYSLSLSDVTATGFTVNATPRGQQADDSDCNTLTLVLASGGAVTYASGGSTTTDVNGCWKK</sequence>
<evidence type="ECO:0008006" key="4">
    <source>
        <dbReference type="Google" id="ProtNLM"/>
    </source>
</evidence>
<organism evidence="2 3">
    <name type="scientific">Lamprobacter modestohalophilus</name>
    <dbReference type="NCBI Taxonomy" id="1064514"/>
    <lineage>
        <taxon>Bacteria</taxon>
        <taxon>Pseudomonadati</taxon>
        <taxon>Pseudomonadota</taxon>
        <taxon>Gammaproteobacteria</taxon>
        <taxon>Chromatiales</taxon>
        <taxon>Chromatiaceae</taxon>
        <taxon>Lamprobacter</taxon>
    </lineage>
</organism>
<dbReference type="NCBIfam" id="TIGR02532">
    <property type="entry name" value="IV_pilin_GFxxxE"/>
    <property type="match status" value="1"/>
</dbReference>
<dbReference type="Gene3D" id="3.30.700.10">
    <property type="entry name" value="Glycoprotein, Type 4 Pilin"/>
    <property type="match status" value="1"/>
</dbReference>
<proteinExistence type="predicted"/>
<dbReference type="EMBL" id="NRRY01000017">
    <property type="protein sequence ID" value="MBK1619046.1"/>
    <property type="molecule type" value="Genomic_DNA"/>
</dbReference>
<dbReference type="InterPro" id="IPR031982">
    <property type="entry name" value="PilE-like"/>
</dbReference>
<comment type="caution">
    <text evidence="2">The sequence shown here is derived from an EMBL/GenBank/DDBJ whole genome shotgun (WGS) entry which is preliminary data.</text>
</comment>
<dbReference type="InterPro" id="IPR012902">
    <property type="entry name" value="N_methyl_site"/>
</dbReference>
<feature type="transmembrane region" description="Helical" evidence="1">
    <location>
        <begin position="12"/>
        <end position="35"/>
    </location>
</feature>
<dbReference type="InterPro" id="IPR045584">
    <property type="entry name" value="Pilin-like"/>
</dbReference>
<dbReference type="Proteomes" id="UP001138768">
    <property type="component" value="Unassembled WGS sequence"/>
</dbReference>
<dbReference type="PANTHER" id="PTHR30093">
    <property type="entry name" value="GENERAL SECRETION PATHWAY PROTEIN G"/>
    <property type="match status" value="1"/>
</dbReference>